<dbReference type="OrthoDB" id="20003at10239"/>
<name>A0A1C9EGZ3_9CAUD</name>
<accession>A0A1C9EGZ3</accession>
<evidence type="ECO:0000313" key="2">
    <source>
        <dbReference type="Proteomes" id="UP000203815"/>
    </source>
</evidence>
<proteinExistence type="predicted"/>
<organism evidence="1 2">
    <name type="scientific">Mycobacterium phage Gengar</name>
    <dbReference type="NCBI Taxonomy" id="1891963"/>
    <lineage>
        <taxon>Viruses</taxon>
        <taxon>Duplodnaviria</taxon>
        <taxon>Heunggongvirae</taxon>
        <taxon>Uroviricota</taxon>
        <taxon>Caudoviricetes</taxon>
        <taxon>Weiservirinae</taxon>
        <taxon>Kratiovirus</taxon>
        <taxon>Kratiovirus gengar</taxon>
    </lineage>
</organism>
<protein>
    <submittedName>
        <fullName evidence="1">Uncharacterized protein</fullName>
    </submittedName>
</protein>
<dbReference type="KEGG" id="vg:29060976"/>
<gene>
    <name evidence="1" type="ORF">SEA_GENGAR_81</name>
</gene>
<dbReference type="RefSeq" id="YP_009282326.1">
    <property type="nucleotide sequence ID" value="NC_031035.1"/>
</dbReference>
<evidence type="ECO:0000313" key="1">
    <source>
        <dbReference type="EMBL" id="AON96736.1"/>
    </source>
</evidence>
<keyword evidence="2" id="KW-1185">Reference proteome</keyword>
<dbReference type="EMBL" id="KX636165">
    <property type="protein sequence ID" value="AON96736.1"/>
    <property type="molecule type" value="Genomic_DNA"/>
</dbReference>
<dbReference type="GeneID" id="29060976"/>
<sequence>MGKHSMDLHITAENGSVAALNVGPVHIGRPAGIDGATGTVLDGLKPIGRISEDGIDIKCDDGPDLEAFGGEKLRTLQDRRDISFSLNLEHVDPAAWHALLGVPLRPAPTLRSAAVDACDALRTLLRILLHTLHVEFRAWRRGLADALVWSWVDPLADRVDALVCYPWRRLPGPTIRLWSADWTHMHTEHGKPEPLRTWLRRTTRHTWKALRHG</sequence>
<reference evidence="1 2" key="1">
    <citation type="submission" date="2016-07" db="EMBL/GenBank/DDBJ databases">
        <authorList>
            <person name="Ahrens W.T."/>
            <person name="Alaniz S.M."/>
            <person name="Alfonso A.J."/>
            <person name="Andrade A.E."/>
            <person name="Blake C.D."/>
            <person name="Denney K.A."/>
            <person name="Edwards N.C."/>
            <person name="Flores L.M."/>
            <person name="Frontera C.D."/>
            <person name="Frontera J.K."/>
            <person name="Goins A.N."/>
            <person name="Harris C.E."/>
            <person name="Hinojosa K.L."/>
            <person name="Long R.M."/>
            <person name="Lopez J.C."/>
            <person name="Miller C.B."/>
            <person name="Mojica J.C."/>
            <person name="Morales C.A."/>
            <person name="Pena M.C."/>
            <person name="Quezada B.E."/>
            <person name="Rincon P.M."/>
            <person name="Robertson S."/>
            <person name="Soto A.J."/>
            <person name="Vasquez A.D."/>
            <person name="Villegas D.K."/>
            <person name="Vulgamore J.L."/>
            <person name="Robertson M."/>
            <person name="Hatherill J.R."/>
            <person name="Dovalina S.A."/>
            <person name="Zhang D."/>
            <person name="Delesalle V.A."/>
            <person name="Garlena R.A."/>
            <person name="Russell D.A."/>
            <person name="Pope W.H."/>
            <person name="Jacobs-Sera D."/>
            <person name="Hendrix R.W."/>
            <person name="Hatfull G.F."/>
        </authorList>
    </citation>
    <scope>NUCLEOTIDE SEQUENCE [LARGE SCALE GENOMIC DNA]</scope>
</reference>
<dbReference type="Proteomes" id="UP000203815">
    <property type="component" value="Segment"/>
</dbReference>